<organism evidence="3 4">
    <name type="scientific">Eggerthella lenta (strain ATCC 25559 / DSM 2243 / CCUG 17323 / JCM 9979 / KCTC 3265 / NCTC 11813 / VPI 0255 / 1899 B)</name>
    <name type="common">Eubacterium lentum</name>
    <dbReference type="NCBI Taxonomy" id="479437"/>
    <lineage>
        <taxon>Bacteria</taxon>
        <taxon>Bacillati</taxon>
        <taxon>Actinomycetota</taxon>
        <taxon>Coriobacteriia</taxon>
        <taxon>Eggerthellales</taxon>
        <taxon>Eggerthellaceae</taxon>
        <taxon>Eggerthella</taxon>
    </lineage>
</organism>
<dbReference type="RefSeq" id="WP_015761310.1">
    <property type="nucleotide sequence ID" value="NC_013204.1"/>
</dbReference>
<dbReference type="Pfam" id="PF05709">
    <property type="entry name" value="Sipho_tail"/>
    <property type="match status" value="1"/>
</dbReference>
<dbReference type="eggNOG" id="COG4722">
    <property type="taxonomic scope" value="Bacteria"/>
</dbReference>
<dbReference type="HOGENOM" id="CLU_1169082_0_0_11"/>
<dbReference type="EMBL" id="CP001726">
    <property type="protein sequence ID" value="ACV56588.1"/>
    <property type="molecule type" value="Genomic_DNA"/>
</dbReference>
<sequence>MIFNGCDLSKWFSASFERRISPELDVATRDVPGLAGARFVRAKVKPLVIPVKLRWRARPGASMARLRREVAPVLMASEPRPLVLDDEPDMHYMAIMTTQAALSNLWYTGTCDIEFTAYDPIAYGRDREASLSPAGTFEVGGTWPTEPIVTARPGGSVSFLRLTDNATGRFVQVTAALTSSSVVVFDMAAPNAAVNGANAPVTFESDFFALEPGEASLRLSSGTGTVAWTERWR</sequence>
<dbReference type="PaxDb" id="479437-Elen_2637"/>
<dbReference type="AlphaFoldDB" id="C8WM93"/>
<gene>
    <name evidence="3" type="ordered locus">Elen_2637</name>
</gene>
<protein>
    <submittedName>
        <fullName evidence="3">Phage tail component</fullName>
    </submittedName>
</protein>
<dbReference type="Proteomes" id="UP000001377">
    <property type="component" value="Chromosome"/>
</dbReference>
<dbReference type="Gene3D" id="2.40.30.200">
    <property type="match status" value="1"/>
</dbReference>
<dbReference type="KEGG" id="ele:Elen_2637"/>
<dbReference type="OrthoDB" id="3182255at2"/>
<name>C8WM93_EGGLE</name>
<keyword evidence="4" id="KW-1185">Reference proteome</keyword>
<evidence type="ECO:0000313" key="4">
    <source>
        <dbReference type="Proteomes" id="UP000001377"/>
    </source>
</evidence>
<evidence type="ECO:0000313" key="3">
    <source>
        <dbReference type="EMBL" id="ACV56588.1"/>
    </source>
</evidence>
<dbReference type="NCBIfam" id="TIGR01633">
    <property type="entry name" value="phi3626_gp14_N"/>
    <property type="match status" value="1"/>
</dbReference>
<dbReference type="InterPro" id="IPR054738">
    <property type="entry name" value="Siphovirus-type_tail_C"/>
</dbReference>
<reference evidence="3 4" key="1">
    <citation type="journal article" date="2009" name="Stand. Genomic Sci.">
        <title>Complete genome sequence of Eggerthella lenta type strain (IPP VPI 0255).</title>
        <authorList>
            <person name="Saunders E."/>
            <person name="Pukall R."/>
            <person name="Abt B."/>
            <person name="Lapidus A."/>
            <person name="Glavina Del Rio T."/>
            <person name="Copeland A."/>
            <person name="Tice H."/>
            <person name="Cheng J.F."/>
            <person name="Lucas S."/>
            <person name="Chen F."/>
            <person name="Nolan M."/>
            <person name="Bruce D."/>
            <person name="Goodwin L."/>
            <person name="Pitluck S."/>
            <person name="Ivanova N."/>
            <person name="Mavromatis K."/>
            <person name="Ovchinnikova G."/>
            <person name="Pati A."/>
            <person name="Chen A."/>
            <person name="Palaniappan K."/>
            <person name="Land M."/>
            <person name="Hauser L."/>
            <person name="Chang Y.J."/>
            <person name="Jeffries C.D."/>
            <person name="Chain P."/>
            <person name="Meincke L."/>
            <person name="Sims D."/>
            <person name="Brettin T."/>
            <person name="Detter J.C."/>
            <person name="Goker M."/>
            <person name="Bristow J."/>
            <person name="Eisen J.A."/>
            <person name="Markowitz V."/>
            <person name="Hugenholtz P."/>
            <person name="Kyrpides N.C."/>
            <person name="Klenk H.P."/>
            <person name="Han C."/>
        </authorList>
    </citation>
    <scope>NUCLEOTIDE SEQUENCE [LARGE SCALE GENOMIC DNA]</scope>
    <source>
        <strain evidence="4">ATCC 25559 / DSM 2243 / CCUG 17323 / JCM 9979 / KCTC 3265 / NCTC 11813 / VPI 0255 / 1899 B</strain>
    </source>
</reference>
<feature type="domain" description="Siphovirus-type tail component RIFT-related" evidence="1">
    <location>
        <begin position="16"/>
        <end position="116"/>
    </location>
</feature>
<dbReference type="BioCyc" id="ELEN479437:G1GFY-2656-MONOMER"/>
<proteinExistence type="predicted"/>
<evidence type="ECO:0000259" key="2">
    <source>
        <dbReference type="Pfam" id="PF22768"/>
    </source>
</evidence>
<evidence type="ECO:0000259" key="1">
    <source>
        <dbReference type="Pfam" id="PF05709"/>
    </source>
</evidence>
<feature type="domain" description="Siphovirus-type tail component C-terminal" evidence="2">
    <location>
        <begin position="140"/>
        <end position="232"/>
    </location>
</feature>
<accession>C8WM93</accession>
<dbReference type="InterPro" id="IPR008841">
    <property type="entry name" value="Siphovirus-type_tail_N"/>
</dbReference>
<dbReference type="Gene3D" id="2.60.120.860">
    <property type="match status" value="1"/>
</dbReference>
<dbReference type="STRING" id="479437.Elen_2637"/>
<dbReference type="Pfam" id="PF22768">
    <property type="entry name" value="SPP1_Dit"/>
    <property type="match status" value="1"/>
</dbReference>
<dbReference type="InterPro" id="IPR006520">
    <property type="entry name" value="Dit_BPSPP_N"/>
</dbReference>